<dbReference type="AlphaFoldDB" id="A0A6P7SBJ8"/>
<organism evidence="3 4">
    <name type="scientific">Octopus sinensis</name>
    <name type="common">East Asian common octopus</name>
    <dbReference type="NCBI Taxonomy" id="2607531"/>
    <lineage>
        <taxon>Eukaryota</taxon>
        <taxon>Metazoa</taxon>
        <taxon>Spiralia</taxon>
        <taxon>Lophotrochozoa</taxon>
        <taxon>Mollusca</taxon>
        <taxon>Cephalopoda</taxon>
        <taxon>Coleoidea</taxon>
        <taxon>Octopodiformes</taxon>
        <taxon>Octopoda</taxon>
        <taxon>Incirrata</taxon>
        <taxon>Octopodidae</taxon>
        <taxon>Octopus</taxon>
    </lineage>
</organism>
<dbReference type="InterPro" id="IPR014044">
    <property type="entry name" value="CAP_dom"/>
</dbReference>
<dbReference type="PANTHER" id="PTHR10334">
    <property type="entry name" value="CYSTEINE-RICH SECRETORY PROTEIN-RELATED"/>
    <property type="match status" value="1"/>
</dbReference>
<dbReference type="InterPro" id="IPR001283">
    <property type="entry name" value="CRISP-related"/>
</dbReference>
<dbReference type="Pfam" id="PF00188">
    <property type="entry name" value="CAP"/>
    <property type="match status" value="2"/>
</dbReference>
<dbReference type="InterPro" id="IPR035940">
    <property type="entry name" value="CAP_sf"/>
</dbReference>
<dbReference type="Proteomes" id="UP000515154">
    <property type="component" value="Linkage group LG1"/>
</dbReference>
<protein>
    <submittedName>
        <fullName evidence="4">GLIPR1-like protein 1 isoform X1</fullName>
    </submittedName>
</protein>
<dbReference type="Gene3D" id="3.40.33.10">
    <property type="entry name" value="CAP"/>
    <property type="match status" value="2"/>
</dbReference>
<dbReference type="SUPFAM" id="SSF55797">
    <property type="entry name" value="PR-1-like"/>
    <property type="match status" value="2"/>
</dbReference>
<feature type="chain" id="PRO_5028057744" evidence="1">
    <location>
        <begin position="19"/>
        <end position="373"/>
    </location>
</feature>
<feature type="signal peptide" evidence="1">
    <location>
        <begin position="1"/>
        <end position="18"/>
    </location>
</feature>
<keyword evidence="1" id="KW-0732">Signal</keyword>
<accession>A0A6P7SBJ8</accession>
<dbReference type="SMART" id="SM00198">
    <property type="entry name" value="SCP"/>
    <property type="match status" value="1"/>
</dbReference>
<evidence type="ECO:0000313" key="3">
    <source>
        <dbReference type="Proteomes" id="UP000515154"/>
    </source>
</evidence>
<dbReference type="KEGG" id="osn:115210809"/>
<keyword evidence="3" id="KW-1185">Reference proteome</keyword>
<feature type="domain" description="SCP" evidence="2">
    <location>
        <begin position="27"/>
        <end position="165"/>
    </location>
</feature>
<proteinExistence type="predicted"/>
<sequence>MWMIKLLVAVQLLALALAGGSSIAIGHYQHALLSSHNSYRKKLSGDGVRSLVWDDGLSSAAGTWSLTCDYKEYDKYFGQNMYYDSEKDDLKGLVKTAVKKWNDEAEAIINPKGSCKGDCDKAQMLWDNTTSFGCSIRQCPTLNLGNGKVINEPTFLVCLYWPRLPEDTKKIYEPGKPCSKCPEDTKCVNDLCLSEQNVTLGYSEELSKRLRTPPEYHRRFLRNKATLDARRLRRQLAGAGSMTDTEEYYMKSAHNTLRRRTNKQELKWSPYLSRWANYVIRCDEEYPGPRSAYTNFGKLFTSDRDKDQAAYHLVFQWGNEGYDVTKELKTGCRTPNDRDTCNHNTNIMADDIENLGCAALDCLNFKQLTCIYK</sequence>
<dbReference type="RefSeq" id="XP_029635418.1">
    <property type="nucleotide sequence ID" value="XM_029779558.2"/>
</dbReference>
<evidence type="ECO:0000313" key="4">
    <source>
        <dbReference type="RefSeq" id="XP_029635418.1"/>
    </source>
</evidence>
<evidence type="ECO:0000256" key="1">
    <source>
        <dbReference type="SAM" id="SignalP"/>
    </source>
</evidence>
<name>A0A6P7SBJ8_9MOLL</name>
<dbReference type="CDD" id="cd05380">
    <property type="entry name" value="CAP_euk"/>
    <property type="match status" value="1"/>
</dbReference>
<reference evidence="4" key="1">
    <citation type="submission" date="2025-08" db="UniProtKB">
        <authorList>
            <consortium name="RefSeq"/>
        </authorList>
    </citation>
    <scope>IDENTIFICATION</scope>
</reference>
<evidence type="ECO:0000259" key="2">
    <source>
        <dbReference type="SMART" id="SM00198"/>
    </source>
</evidence>
<gene>
    <name evidence="4" type="primary">LOC115210809</name>
</gene>